<sequence>MGTLKYDEEVANKLRPSVPTSQRPASDPPLQSSKPQGRVMTSVARVYAHKKYTDLHKRSSDDAKRAPVVLMVSGGADSTALLVLAATSKLDICDGAGPSRIAKERLYVLHINHGLRGEDAQKDEEFVRALAARYGLLCKVVHAQVNELVKRYGNNVENAGREVRYAEAQKLANELSAQFKTPRSEARILTAHTANDRAETFFAHAISGTGTQGLSSIPRRRNRIVRPLLDMTHEELCHFLQAAGILWREDKTNEDTRYQRSYIRHEILPLLKQQNPKVIQSVGTSCEILSDEDRYLAGIASRALRLLILRSGEGVLALHAAKLAALDVAIARRVIRMAVKDVAGHASDQCRIEAQHIAGLLRIVAAGTGSVNIALGIDCRVEYGALFLRMPTDDKRLQPCWLPVPGSTTLAPALGSAPEMAERTASAAPRSCVIARLLAVNPDTDPVAIAKAHAQEWGRASVLLDAQAAGVAAADAKLWVDAPQAGDIICPLGMHGQSKKLSDLLNEAKIPAAERASVPIVRTGPTGKIVWVAQVRADERFRCSATTKVLLELRFQAVE</sequence>
<dbReference type="NCBIfam" id="TIGR02432">
    <property type="entry name" value="lysidine_TilS_N"/>
    <property type="match status" value="1"/>
</dbReference>
<dbReference type="STRING" id="1393034.HMPREF3192_00264"/>
<feature type="compositionally biased region" description="Basic and acidic residues" evidence="9">
    <location>
        <begin position="1"/>
        <end position="12"/>
    </location>
</feature>
<dbReference type="InterPro" id="IPR012094">
    <property type="entry name" value="tRNA_Ile_lys_synt"/>
</dbReference>
<dbReference type="AlphaFoldDB" id="A0A133XWV7"/>
<evidence type="ECO:0000256" key="5">
    <source>
        <dbReference type="ARBA" id="ARBA00022741"/>
    </source>
</evidence>
<evidence type="ECO:0000256" key="1">
    <source>
        <dbReference type="ARBA" id="ARBA00004496"/>
    </source>
</evidence>
<evidence type="ECO:0000256" key="7">
    <source>
        <dbReference type="ARBA" id="ARBA00048539"/>
    </source>
</evidence>
<comment type="catalytic activity">
    <reaction evidence="7 8">
        <text>cytidine(34) in tRNA(Ile2) + L-lysine + ATP = lysidine(34) in tRNA(Ile2) + AMP + diphosphate + H(+)</text>
        <dbReference type="Rhea" id="RHEA:43744"/>
        <dbReference type="Rhea" id="RHEA-COMP:10625"/>
        <dbReference type="Rhea" id="RHEA-COMP:10670"/>
        <dbReference type="ChEBI" id="CHEBI:15378"/>
        <dbReference type="ChEBI" id="CHEBI:30616"/>
        <dbReference type="ChEBI" id="CHEBI:32551"/>
        <dbReference type="ChEBI" id="CHEBI:33019"/>
        <dbReference type="ChEBI" id="CHEBI:82748"/>
        <dbReference type="ChEBI" id="CHEBI:83665"/>
        <dbReference type="ChEBI" id="CHEBI:456215"/>
        <dbReference type="EC" id="6.3.4.19"/>
    </reaction>
</comment>
<dbReference type="SMART" id="SM00977">
    <property type="entry name" value="TilS_C"/>
    <property type="match status" value="1"/>
</dbReference>
<evidence type="ECO:0000313" key="11">
    <source>
        <dbReference type="EMBL" id="KXB35393.1"/>
    </source>
</evidence>
<keyword evidence="12" id="KW-1185">Reference proteome</keyword>
<keyword evidence="2 8" id="KW-0963">Cytoplasm</keyword>
<dbReference type="CDD" id="cd01992">
    <property type="entry name" value="TilS_N"/>
    <property type="match status" value="1"/>
</dbReference>
<feature type="compositionally biased region" description="Polar residues" evidence="9">
    <location>
        <begin position="18"/>
        <end position="35"/>
    </location>
</feature>
<comment type="function">
    <text evidence="8">Ligates lysine onto the cytidine present at position 34 of the AUA codon-specific tRNA(Ile) that contains the anticodon CAU, in an ATP-dependent manner. Cytidine is converted to lysidine, thus changing the amino acid specificity of the tRNA from methionine to isoleucine.</text>
</comment>
<organism evidence="11 12">
    <name type="scientific">Atopobium deltae</name>
    <dbReference type="NCBI Taxonomy" id="1393034"/>
    <lineage>
        <taxon>Bacteria</taxon>
        <taxon>Bacillati</taxon>
        <taxon>Actinomycetota</taxon>
        <taxon>Coriobacteriia</taxon>
        <taxon>Coriobacteriales</taxon>
        <taxon>Atopobiaceae</taxon>
        <taxon>Atopobium</taxon>
    </lineage>
</organism>
<gene>
    <name evidence="8" type="primary">tilS</name>
    <name evidence="11" type="ORF">HMPREF3192_00264</name>
</gene>
<dbReference type="PATRIC" id="fig|1393034.3.peg.259"/>
<evidence type="ECO:0000313" key="12">
    <source>
        <dbReference type="Proteomes" id="UP000070675"/>
    </source>
</evidence>
<comment type="subcellular location">
    <subcellularLocation>
        <location evidence="1 8">Cytoplasm</location>
    </subcellularLocation>
</comment>
<evidence type="ECO:0000259" key="10">
    <source>
        <dbReference type="SMART" id="SM00977"/>
    </source>
</evidence>
<dbReference type="HAMAP" id="MF_01161">
    <property type="entry name" value="tRNA_Ile_lys_synt"/>
    <property type="match status" value="1"/>
</dbReference>
<dbReference type="GO" id="GO:0005524">
    <property type="term" value="F:ATP binding"/>
    <property type="evidence" value="ECO:0007669"/>
    <property type="project" value="UniProtKB-UniRule"/>
</dbReference>
<comment type="similarity">
    <text evidence="8">Belongs to the tRNA(Ile)-lysidine synthase family.</text>
</comment>
<dbReference type="SUPFAM" id="SSF82829">
    <property type="entry name" value="MesJ substrate recognition domain-like"/>
    <property type="match status" value="1"/>
</dbReference>
<name>A0A133XWV7_9ACTN</name>
<keyword evidence="5 8" id="KW-0547">Nucleotide-binding</keyword>
<dbReference type="InterPro" id="IPR012795">
    <property type="entry name" value="tRNA_Ile_lys_synt_N"/>
</dbReference>
<dbReference type="PANTHER" id="PTHR43033:SF1">
    <property type="entry name" value="TRNA(ILE)-LYSIDINE SYNTHASE-RELATED"/>
    <property type="match status" value="1"/>
</dbReference>
<feature type="binding site" evidence="8">
    <location>
        <begin position="73"/>
        <end position="78"/>
    </location>
    <ligand>
        <name>ATP</name>
        <dbReference type="ChEBI" id="CHEBI:30616"/>
    </ligand>
</feature>
<dbReference type="Pfam" id="PF11734">
    <property type="entry name" value="TilS_C"/>
    <property type="match status" value="1"/>
</dbReference>
<comment type="caution">
    <text evidence="11">The sequence shown here is derived from an EMBL/GenBank/DDBJ whole genome shotgun (WGS) entry which is preliminary data.</text>
</comment>
<dbReference type="SUPFAM" id="SSF56037">
    <property type="entry name" value="PheT/TilS domain"/>
    <property type="match status" value="1"/>
</dbReference>
<comment type="domain">
    <text evidence="8">The N-terminal region contains the highly conserved SGGXDS motif, predicted to be a P-loop motif involved in ATP binding.</text>
</comment>
<evidence type="ECO:0000256" key="9">
    <source>
        <dbReference type="SAM" id="MobiDB-lite"/>
    </source>
</evidence>
<dbReference type="Proteomes" id="UP000070675">
    <property type="component" value="Unassembled WGS sequence"/>
</dbReference>
<evidence type="ECO:0000256" key="2">
    <source>
        <dbReference type="ARBA" id="ARBA00022490"/>
    </source>
</evidence>
<dbReference type="SUPFAM" id="SSF52402">
    <property type="entry name" value="Adenine nucleotide alpha hydrolases-like"/>
    <property type="match status" value="1"/>
</dbReference>
<evidence type="ECO:0000256" key="6">
    <source>
        <dbReference type="ARBA" id="ARBA00022840"/>
    </source>
</evidence>
<evidence type="ECO:0000256" key="8">
    <source>
        <dbReference type="HAMAP-Rule" id="MF_01161"/>
    </source>
</evidence>
<evidence type="ECO:0000256" key="4">
    <source>
        <dbReference type="ARBA" id="ARBA00022694"/>
    </source>
</evidence>
<dbReference type="GO" id="GO:0032267">
    <property type="term" value="F:tRNA(Ile)-lysidine synthase activity"/>
    <property type="evidence" value="ECO:0007669"/>
    <property type="project" value="UniProtKB-EC"/>
</dbReference>
<keyword evidence="4 8" id="KW-0819">tRNA processing</keyword>
<dbReference type="InterPro" id="IPR011063">
    <property type="entry name" value="TilS/TtcA_N"/>
</dbReference>
<accession>A0A133XWV7</accession>
<dbReference type="EC" id="6.3.4.19" evidence="8"/>
<keyword evidence="3 8" id="KW-0436">Ligase</keyword>
<dbReference type="Gene3D" id="1.20.59.20">
    <property type="match status" value="1"/>
</dbReference>
<dbReference type="GO" id="GO:0006400">
    <property type="term" value="P:tRNA modification"/>
    <property type="evidence" value="ECO:0007669"/>
    <property type="project" value="UniProtKB-UniRule"/>
</dbReference>
<dbReference type="GO" id="GO:0005737">
    <property type="term" value="C:cytoplasm"/>
    <property type="evidence" value="ECO:0007669"/>
    <property type="project" value="UniProtKB-SubCell"/>
</dbReference>
<dbReference type="EMBL" id="LSCR01000003">
    <property type="protein sequence ID" value="KXB35393.1"/>
    <property type="molecule type" value="Genomic_DNA"/>
</dbReference>
<proteinExistence type="inferred from homology"/>
<feature type="domain" description="Lysidine-tRNA(Ile) synthetase C-terminal" evidence="10">
    <location>
        <begin position="478"/>
        <end position="553"/>
    </location>
</feature>
<dbReference type="InterPro" id="IPR012796">
    <property type="entry name" value="Lysidine-tRNA-synth_C"/>
</dbReference>
<dbReference type="Pfam" id="PF01171">
    <property type="entry name" value="ATP_bind_3"/>
    <property type="match status" value="1"/>
</dbReference>
<dbReference type="InterPro" id="IPR014729">
    <property type="entry name" value="Rossmann-like_a/b/a_fold"/>
</dbReference>
<dbReference type="NCBIfam" id="TIGR02433">
    <property type="entry name" value="lysidine_TilS_C"/>
    <property type="match status" value="1"/>
</dbReference>
<dbReference type="PANTHER" id="PTHR43033">
    <property type="entry name" value="TRNA(ILE)-LYSIDINE SYNTHASE-RELATED"/>
    <property type="match status" value="1"/>
</dbReference>
<feature type="region of interest" description="Disordered" evidence="9">
    <location>
        <begin position="1"/>
        <end position="38"/>
    </location>
</feature>
<reference evidence="12" key="1">
    <citation type="submission" date="2016-01" db="EMBL/GenBank/DDBJ databases">
        <authorList>
            <person name="Mitreva M."/>
            <person name="Pepin K.H."/>
            <person name="Mihindukulasuriya K.A."/>
            <person name="Fulton R."/>
            <person name="Fronick C."/>
            <person name="O'Laughlin M."/>
            <person name="Miner T."/>
            <person name="Herter B."/>
            <person name="Rosa B.A."/>
            <person name="Cordes M."/>
            <person name="Tomlinson C."/>
            <person name="Wollam A."/>
            <person name="Palsikar V.B."/>
            <person name="Mardis E.R."/>
            <person name="Wilson R.K."/>
        </authorList>
    </citation>
    <scope>NUCLEOTIDE SEQUENCE [LARGE SCALE GENOMIC DNA]</scope>
    <source>
        <strain evidence="12">DNF00019</strain>
    </source>
</reference>
<keyword evidence="6 8" id="KW-0067">ATP-binding</keyword>
<dbReference type="Gene3D" id="3.40.50.620">
    <property type="entry name" value="HUPs"/>
    <property type="match status" value="1"/>
</dbReference>
<protein>
    <recommendedName>
        <fullName evidence="8">tRNA(Ile)-lysidine synthase</fullName>
        <ecNumber evidence="8">6.3.4.19</ecNumber>
    </recommendedName>
    <alternativeName>
        <fullName evidence="8">tRNA(Ile)-2-lysyl-cytidine synthase</fullName>
    </alternativeName>
    <alternativeName>
        <fullName evidence="8">tRNA(Ile)-lysidine synthetase</fullName>
    </alternativeName>
</protein>
<evidence type="ECO:0000256" key="3">
    <source>
        <dbReference type="ARBA" id="ARBA00022598"/>
    </source>
</evidence>